<dbReference type="Gene3D" id="1.10.60.10">
    <property type="entry name" value="Iron dependent repressor, metal binding and dimerisation domain"/>
    <property type="match status" value="1"/>
</dbReference>
<dbReference type="Pfam" id="PF01325">
    <property type="entry name" value="Fe_dep_repress"/>
    <property type="match status" value="1"/>
</dbReference>
<evidence type="ECO:0000256" key="1">
    <source>
        <dbReference type="ARBA" id="ARBA00007871"/>
    </source>
</evidence>
<dbReference type="GO" id="GO:0003677">
    <property type="term" value="F:DNA binding"/>
    <property type="evidence" value="ECO:0007669"/>
    <property type="project" value="UniProtKB-KW"/>
</dbReference>
<dbReference type="InterPro" id="IPR050536">
    <property type="entry name" value="DtxR_MntR_Metal-Reg"/>
</dbReference>
<name>A0A928KVH2_9FIRM</name>
<dbReference type="InterPro" id="IPR022689">
    <property type="entry name" value="Iron_dep_repressor"/>
</dbReference>
<dbReference type="SMART" id="SM00529">
    <property type="entry name" value="HTH_DTXR"/>
    <property type="match status" value="1"/>
</dbReference>
<comment type="similarity">
    <text evidence="1">Belongs to the DtxR/MntR family.</text>
</comment>
<dbReference type="EMBL" id="SVNY01000001">
    <property type="protein sequence ID" value="MBE6832167.1"/>
    <property type="molecule type" value="Genomic_DNA"/>
</dbReference>
<sequence length="136" mass="15328">MGKKISPSKEEYLKAIYQLSEKTRLVRSIDLAVSLGVSKPSVNSAVTVLQEEGFVVKPLRGEICLTEKGEKQGQFITAKFQLIKQLLIQFCDVNEQTASEDACKMEHLISDETAFALKNMLNRREISSLHNQELKK</sequence>
<dbReference type="GO" id="GO:0046983">
    <property type="term" value="F:protein dimerization activity"/>
    <property type="evidence" value="ECO:0007669"/>
    <property type="project" value="InterPro"/>
</dbReference>
<organism evidence="6 7">
    <name type="scientific">Faecalispora sporosphaeroides</name>
    <dbReference type="NCBI Taxonomy" id="1549"/>
    <lineage>
        <taxon>Bacteria</taxon>
        <taxon>Bacillati</taxon>
        <taxon>Bacillota</taxon>
        <taxon>Clostridia</taxon>
        <taxon>Eubacteriales</taxon>
        <taxon>Oscillospiraceae</taxon>
        <taxon>Faecalispora</taxon>
    </lineage>
</organism>
<keyword evidence="4" id="KW-0804">Transcription</keyword>
<evidence type="ECO:0000259" key="5">
    <source>
        <dbReference type="PROSITE" id="PS50944"/>
    </source>
</evidence>
<dbReference type="SUPFAM" id="SSF47979">
    <property type="entry name" value="Iron-dependent repressor protein, dimerization domain"/>
    <property type="match status" value="1"/>
</dbReference>
<feature type="domain" description="HTH dtxR-type" evidence="5">
    <location>
        <begin position="5"/>
        <end position="66"/>
    </location>
</feature>
<comment type="caution">
    <text evidence="6">The sequence shown here is derived from an EMBL/GenBank/DDBJ whole genome shotgun (WGS) entry which is preliminary data.</text>
</comment>
<dbReference type="InterPro" id="IPR036388">
    <property type="entry name" value="WH-like_DNA-bd_sf"/>
</dbReference>
<evidence type="ECO:0000256" key="3">
    <source>
        <dbReference type="ARBA" id="ARBA00023125"/>
    </source>
</evidence>
<dbReference type="GO" id="GO:0003700">
    <property type="term" value="F:DNA-binding transcription factor activity"/>
    <property type="evidence" value="ECO:0007669"/>
    <property type="project" value="InterPro"/>
</dbReference>
<accession>A0A928KVH2</accession>
<gene>
    <name evidence="6" type="ORF">E7512_01050</name>
</gene>
<dbReference type="Gene3D" id="1.10.10.10">
    <property type="entry name" value="Winged helix-like DNA-binding domain superfamily/Winged helix DNA-binding domain"/>
    <property type="match status" value="1"/>
</dbReference>
<dbReference type="PANTHER" id="PTHR33238">
    <property type="entry name" value="IRON (METAL) DEPENDENT REPRESSOR, DTXR FAMILY"/>
    <property type="match status" value="1"/>
</dbReference>
<dbReference type="RefSeq" id="WP_326839723.1">
    <property type="nucleotide sequence ID" value="NZ_SVNY01000001.1"/>
</dbReference>
<evidence type="ECO:0000256" key="4">
    <source>
        <dbReference type="ARBA" id="ARBA00023163"/>
    </source>
</evidence>
<dbReference type="GO" id="GO:0046914">
    <property type="term" value="F:transition metal ion binding"/>
    <property type="evidence" value="ECO:0007669"/>
    <property type="project" value="InterPro"/>
</dbReference>
<keyword evidence="2" id="KW-0805">Transcription regulation</keyword>
<dbReference type="AlphaFoldDB" id="A0A928KVH2"/>
<protein>
    <submittedName>
        <fullName evidence="6">Metal-dependent transcriptional regulator</fullName>
    </submittedName>
</protein>
<dbReference type="InterPro" id="IPR036421">
    <property type="entry name" value="Fe_dep_repressor_sf"/>
</dbReference>
<dbReference type="InterPro" id="IPR022687">
    <property type="entry name" value="HTH_DTXR"/>
</dbReference>
<dbReference type="SUPFAM" id="SSF46785">
    <property type="entry name" value="Winged helix' DNA-binding domain"/>
    <property type="match status" value="1"/>
</dbReference>
<evidence type="ECO:0000313" key="6">
    <source>
        <dbReference type="EMBL" id="MBE6832167.1"/>
    </source>
</evidence>
<proteinExistence type="inferred from homology"/>
<reference evidence="6" key="1">
    <citation type="submission" date="2019-04" db="EMBL/GenBank/DDBJ databases">
        <title>Evolution of Biomass-Degrading Anaerobic Consortia Revealed by Metagenomics.</title>
        <authorList>
            <person name="Peng X."/>
        </authorList>
    </citation>
    <scope>NUCLEOTIDE SEQUENCE</scope>
    <source>
        <strain evidence="6">SIG551</strain>
    </source>
</reference>
<evidence type="ECO:0000256" key="2">
    <source>
        <dbReference type="ARBA" id="ARBA00023015"/>
    </source>
</evidence>
<evidence type="ECO:0000313" key="7">
    <source>
        <dbReference type="Proteomes" id="UP000754750"/>
    </source>
</evidence>
<dbReference type="Proteomes" id="UP000754750">
    <property type="component" value="Unassembled WGS sequence"/>
</dbReference>
<dbReference type="Pfam" id="PF02742">
    <property type="entry name" value="Fe_dep_repr_C"/>
    <property type="match status" value="1"/>
</dbReference>
<dbReference type="PROSITE" id="PS50944">
    <property type="entry name" value="HTH_DTXR"/>
    <property type="match status" value="1"/>
</dbReference>
<dbReference type="PANTHER" id="PTHR33238:SF7">
    <property type="entry name" value="IRON-DEPENDENT TRANSCRIPTIONAL REGULATOR"/>
    <property type="match status" value="1"/>
</dbReference>
<dbReference type="InterPro" id="IPR001367">
    <property type="entry name" value="Fe_dep_repressor"/>
</dbReference>
<dbReference type="InterPro" id="IPR036390">
    <property type="entry name" value="WH_DNA-bd_sf"/>
</dbReference>
<keyword evidence="3" id="KW-0238">DNA-binding</keyword>